<dbReference type="InterPro" id="IPR013783">
    <property type="entry name" value="Ig-like_fold"/>
</dbReference>
<evidence type="ECO:0000259" key="1">
    <source>
        <dbReference type="PROSITE" id="PS50853"/>
    </source>
</evidence>
<feature type="domain" description="SLH" evidence="2">
    <location>
        <begin position="210"/>
        <end position="273"/>
    </location>
</feature>
<dbReference type="CDD" id="cd00063">
    <property type="entry name" value="FN3"/>
    <property type="match status" value="1"/>
</dbReference>
<evidence type="ECO:0000313" key="3">
    <source>
        <dbReference type="EMBL" id="SVA09400.1"/>
    </source>
</evidence>
<name>A0A381SZG4_9ZZZZ</name>
<dbReference type="Pfam" id="PF00041">
    <property type="entry name" value="fn3"/>
    <property type="match status" value="1"/>
</dbReference>
<dbReference type="AlphaFoldDB" id="A0A381SZG4"/>
<reference evidence="3" key="1">
    <citation type="submission" date="2018-05" db="EMBL/GenBank/DDBJ databases">
        <authorList>
            <person name="Lanie J.A."/>
            <person name="Ng W.-L."/>
            <person name="Kazmierczak K.M."/>
            <person name="Andrzejewski T.M."/>
            <person name="Davidsen T.M."/>
            <person name="Wayne K.J."/>
            <person name="Tettelin H."/>
            <person name="Glass J.I."/>
            <person name="Rusch D."/>
            <person name="Podicherti R."/>
            <person name="Tsui H.-C.T."/>
            <person name="Winkler M.E."/>
        </authorList>
    </citation>
    <scope>NUCLEOTIDE SEQUENCE</scope>
</reference>
<dbReference type="PROSITE" id="PS51272">
    <property type="entry name" value="SLH"/>
    <property type="match status" value="1"/>
</dbReference>
<evidence type="ECO:0000259" key="2">
    <source>
        <dbReference type="PROSITE" id="PS51272"/>
    </source>
</evidence>
<dbReference type="InterPro" id="IPR036116">
    <property type="entry name" value="FN3_sf"/>
</dbReference>
<dbReference type="InterPro" id="IPR001119">
    <property type="entry name" value="SLH_dom"/>
</dbReference>
<dbReference type="PROSITE" id="PS50853">
    <property type="entry name" value="FN3"/>
    <property type="match status" value="1"/>
</dbReference>
<protein>
    <recommendedName>
        <fullName evidence="4">Fibronectin type-III domain-containing protein</fullName>
    </recommendedName>
</protein>
<accession>A0A381SZG4</accession>
<sequence length="482" mass="50534">MSRWLNKSLVAMAVVVSLLAATQAPVYSATLDAPAGLSAAAGDTQVVLTWTEASGSPAVSDYLVQYSSDGGVNWSQFTHNASTDATQTVTGLVNNTTYRFRVYTVNSDGVSLPTAAIIATPKVTHTANDPAVFSACPTAAAPAGSTVAIAAAGFSDITSTKVDCIKYYGITKGTTATTYSPLDLVTRWQMALFLTRMATVSGITLGDGSDQGFTDISGKSAEIQTAVNQIKQLEITTGTTATTYDPDSVVTREQMALFIHRLLKKATVGPGGNTEYVSGSSGAKEIKSVDTDHNFTDLTGITLAESITAISSLWNLGVAVGTVGTLYEPQKSMNRSMMATFMANALDHTNARPAGFVLQASSYRTTATTVTFSVTDRTADFSAVVGTPVDTFYFVYSTDTTIARFGSAGYCADTYATSSANLVCKVEATDPVTDSSGNLSFTHVPGSIVETDFYAWTAPVGTIYDNDVYADSLSKVTVVTTA</sequence>
<dbReference type="EMBL" id="UINC01003806">
    <property type="protein sequence ID" value="SVA09400.1"/>
    <property type="molecule type" value="Genomic_DNA"/>
</dbReference>
<gene>
    <name evidence="3" type="ORF">METZ01_LOCUS62254</name>
</gene>
<evidence type="ECO:0008006" key="4">
    <source>
        <dbReference type="Google" id="ProtNLM"/>
    </source>
</evidence>
<dbReference type="SMART" id="SM00060">
    <property type="entry name" value="FN3"/>
    <property type="match status" value="1"/>
</dbReference>
<dbReference type="Pfam" id="PF00395">
    <property type="entry name" value="SLH"/>
    <property type="match status" value="1"/>
</dbReference>
<dbReference type="Gene3D" id="2.60.40.10">
    <property type="entry name" value="Immunoglobulins"/>
    <property type="match status" value="1"/>
</dbReference>
<feature type="domain" description="Fibronectin type-III" evidence="1">
    <location>
        <begin position="33"/>
        <end position="124"/>
    </location>
</feature>
<organism evidence="3">
    <name type="scientific">marine metagenome</name>
    <dbReference type="NCBI Taxonomy" id="408172"/>
    <lineage>
        <taxon>unclassified sequences</taxon>
        <taxon>metagenomes</taxon>
        <taxon>ecological metagenomes</taxon>
    </lineage>
</organism>
<dbReference type="InterPro" id="IPR003961">
    <property type="entry name" value="FN3_dom"/>
</dbReference>
<dbReference type="SUPFAM" id="SSF49265">
    <property type="entry name" value="Fibronectin type III"/>
    <property type="match status" value="1"/>
</dbReference>
<proteinExistence type="predicted"/>